<accession>A0ABS7SYJ4</accession>
<evidence type="ECO:0000256" key="1">
    <source>
        <dbReference type="ARBA" id="ARBA00004496"/>
    </source>
</evidence>
<dbReference type="InterPro" id="IPR006495">
    <property type="entry name" value="CitD"/>
</dbReference>
<dbReference type="PIRSF" id="PIRSF002736">
    <property type="entry name" value="Citrt_lyas_gamma"/>
    <property type="match status" value="1"/>
</dbReference>
<keyword evidence="4" id="KW-0456">Lyase</keyword>
<name>A0ABS7SYJ4_9FIRM</name>
<keyword evidence="2" id="KW-0963">Cytoplasm</keyword>
<dbReference type="NCBIfam" id="TIGR01608">
    <property type="entry name" value="citD"/>
    <property type="match status" value="1"/>
</dbReference>
<dbReference type="GO" id="GO:0008815">
    <property type="term" value="F:citrate (pro-3S)-lyase activity"/>
    <property type="evidence" value="ECO:0007669"/>
    <property type="project" value="UniProtKB-EC"/>
</dbReference>
<comment type="caution">
    <text evidence="4">The sequence shown here is derived from an EMBL/GenBank/DDBJ whole genome shotgun (WGS) entry which is preliminary data.</text>
</comment>
<evidence type="ECO:0000256" key="3">
    <source>
        <dbReference type="ARBA" id="ARBA00022553"/>
    </source>
</evidence>
<dbReference type="InterPro" id="IPR023439">
    <property type="entry name" value="Mal_deCO2ase/Cit_lyase_ACP"/>
</dbReference>
<reference evidence="4 5" key="1">
    <citation type="submission" date="2021-08" db="EMBL/GenBank/DDBJ databases">
        <title>FDA dAtabase for Regulatory Grade micrObial Sequences (FDA-ARGOS): Supporting development and validation of Infectious Disease Dx tests.</title>
        <authorList>
            <person name="Sproer C."/>
            <person name="Gronow S."/>
            <person name="Severitt S."/>
            <person name="Schroder I."/>
            <person name="Tallon L."/>
            <person name="Sadzewicz L."/>
            <person name="Zhao X."/>
            <person name="Boylan J."/>
            <person name="Ott S."/>
            <person name="Bowen H."/>
            <person name="Vavikolanu K."/>
            <person name="Hazen T."/>
            <person name="Aluvathingal J."/>
            <person name="Nadendla S."/>
            <person name="Lowell S."/>
            <person name="Myers T."/>
            <person name="Yan Y."/>
            <person name="Sichtig H."/>
        </authorList>
    </citation>
    <scope>NUCLEOTIDE SEQUENCE [LARGE SCALE GENOMIC DNA]</scope>
    <source>
        <strain evidence="4 5">FDAARGOS_1460</strain>
    </source>
</reference>
<comment type="subcellular location">
    <subcellularLocation>
        <location evidence="1">Cytoplasm</location>
    </subcellularLocation>
</comment>
<dbReference type="NCBIfam" id="NF009726">
    <property type="entry name" value="PRK13253.1"/>
    <property type="match status" value="1"/>
</dbReference>
<organism evidence="4 5">
    <name type="scientific">Anaerococcus murdochii</name>
    <dbReference type="NCBI Taxonomy" id="411577"/>
    <lineage>
        <taxon>Bacteria</taxon>
        <taxon>Bacillati</taxon>
        <taxon>Bacillota</taxon>
        <taxon>Tissierellia</taxon>
        <taxon>Tissierellales</taxon>
        <taxon>Peptoniphilaceae</taxon>
        <taxon>Anaerococcus</taxon>
    </lineage>
</organism>
<evidence type="ECO:0000313" key="4">
    <source>
        <dbReference type="EMBL" id="MBZ2386613.1"/>
    </source>
</evidence>
<sequence>MEIKKNSAAGTLESNDCLIRLEESDFIEIVLNSPVEYEFGDQIRKVVEDVLKEAGINKVRVMIEDKGALDCTIAARLKTAIGRAQ</sequence>
<protein>
    <submittedName>
        <fullName evidence="4">Citrate lyase acyl carrier protein</fullName>
        <ecNumber evidence="4">4.1.3.6</ecNumber>
    </submittedName>
</protein>
<dbReference type="Proteomes" id="UP000734271">
    <property type="component" value="Unassembled WGS sequence"/>
</dbReference>
<dbReference type="RefSeq" id="WP_223418844.1">
    <property type="nucleotide sequence ID" value="NZ_JAIPME010000002.1"/>
</dbReference>
<keyword evidence="5" id="KW-1185">Reference proteome</keyword>
<proteinExistence type="predicted"/>
<keyword evidence="3" id="KW-0597">Phosphoprotein</keyword>
<evidence type="ECO:0000313" key="5">
    <source>
        <dbReference type="Proteomes" id="UP000734271"/>
    </source>
</evidence>
<gene>
    <name evidence="4" type="primary">citD</name>
    <name evidence="4" type="ORF">K8P03_04785</name>
</gene>
<dbReference type="Pfam" id="PF06857">
    <property type="entry name" value="ACP"/>
    <property type="match status" value="1"/>
</dbReference>
<evidence type="ECO:0000256" key="2">
    <source>
        <dbReference type="ARBA" id="ARBA00022490"/>
    </source>
</evidence>
<dbReference type="EMBL" id="JAIPME010000002">
    <property type="protein sequence ID" value="MBZ2386613.1"/>
    <property type="molecule type" value="Genomic_DNA"/>
</dbReference>
<dbReference type="EC" id="4.1.3.6" evidence="4"/>